<dbReference type="Gene3D" id="3.30.300.30">
    <property type="match status" value="1"/>
</dbReference>
<reference evidence="9 10" key="1">
    <citation type="journal article" date="2018" name="Gigascience">
        <title>Genomes of trombidid mites reveal novel predicted allergens and laterally-transferred genes associated with secondary metabolism.</title>
        <authorList>
            <person name="Dong X."/>
            <person name="Chaisiri K."/>
            <person name="Xia D."/>
            <person name="Armstrong S.D."/>
            <person name="Fang Y."/>
            <person name="Donnelly M.J."/>
            <person name="Kadowaki T."/>
            <person name="McGarry J.W."/>
            <person name="Darby A.C."/>
            <person name="Makepeace B.L."/>
        </authorList>
    </citation>
    <scope>NUCLEOTIDE SEQUENCE [LARGE SCALE GENOMIC DNA]</scope>
    <source>
        <strain evidence="9">UoL-WK</strain>
    </source>
</reference>
<dbReference type="EMBL" id="NCKU01002615">
    <property type="protein sequence ID" value="RWS09200.1"/>
    <property type="molecule type" value="Genomic_DNA"/>
</dbReference>
<dbReference type="PANTHER" id="PTHR24096:SF149">
    <property type="entry name" value="AMP-BINDING DOMAIN-CONTAINING PROTEIN-RELATED"/>
    <property type="match status" value="1"/>
</dbReference>
<dbReference type="SUPFAM" id="SSF56801">
    <property type="entry name" value="Acetyl-CoA synthetase-like"/>
    <property type="match status" value="1"/>
</dbReference>
<feature type="domain" description="AMP-dependent synthetase/ligase" evidence="5">
    <location>
        <begin position="39"/>
        <end position="406"/>
    </location>
</feature>
<dbReference type="InterPro" id="IPR000873">
    <property type="entry name" value="AMP-dep_synth/lig_dom"/>
</dbReference>
<dbReference type="Pfam" id="PF13193">
    <property type="entry name" value="AMP-binding_C"/>
    <property type="match status" value="1"/>
</dbReference>
<gene>
    <name evidence="8" type="ORF">B4U79_03688</name>
    <name evidence="9" type="ORF">B4U79_15298</name>
    <name evidence="7" type="ORF">B4U79_15729</name>
</gene>
<dbReference type="PANTHER" id="PTHR24096">
    <property type="entry name" value="LONG-CHAIN-FATTY-ACID--COA LIGASE"/>
    <property type="match status" value="1"/>
</dbReference>
<keyword evidence="4" id="KW-0576">Peroxisome</keyword>
<evidence type="ECO:0000313" key="10">
    <source>
        <dbReference type="Proteomes" id="UP000285301"/>
    </source>
</evidence>
<organism evidence="9 10">
    <name type="scientific">Dinothrombium tinctorium</name>
    <dbReference type="NCBI Taxonomy" id="1965070"/>
    <lineage>
        <taxon>Eukaryota</taxon>
        <taxon>Metazoa</taxon>
        <taxon>Ecdysozoa</taxon>
        <taxon>Arthropoda</taxon>
        <taxon>Chelicerata</taxon>
        <taxon>Arachnida</taxon>
        <taxon>Acari</taxon>
        <taxon>Acariformes</taxon>
        <taxon>Trombidiformes</taxon>
        <taxon>Prostigmata</taxon>
        <taxon>Anystina</taxon>
        <taxon>Parasitengona</taxon>
        <taxon>Trombidioidea</taxon>
        <taxon>Trombidiidae</taxon>
        <taxon>Dinothrombium</taxon>
    </lineage>
</organism>
<dbReference type="AlphaFoldDB" id="A0A3S3SE60"/>
<name>A0A3S3SE60_9ACAR</name>
<evidence type="ECO:0000259" key="5">
    <source>
        <dbReference type="Pfam" id="PF00501"/>
    </source>
</evidence>
<accession>A0A3S3SE60</accession>
<dbReference type="GO" id="GO:0005777">
    <property type="term" value="C:peroxisome"/>
    <property type="evidence" value="ECO:0007669"/>
    <property type="project" value="UniProtKB-SubCell"/>
</dbReference>
<evidence type="ECO:0000256" key="1">
    <source>
        <dbReference type="ARBA" id="ARBA00004275"/>
    </source>
</evidence>
<dbReference type="InterPro" id="IPR045851">
    <property type="entry name" value="AMP-bd_C_sf"/>
</dbReference>
<evidence type="ECO:0000259" key="6">
    <source>
        <dbReference type="Pfam" id="PF13193"/>
    </source>
</evidence>
<dbReference type="GO" id="GO:0016405">
    <property type="term" value="F:CoA-ligase activity"/>
    <property type="evidence" value="ECO:0007669"/>
    <property type="project" value="TreeGrafter"/>
</dbReference>
<dbReference type="InterPro" id="IPR042099">
    <property type="entry name" value="ANL_N_sf"/>
</dbReference>
<keyword evidence="3" id="KW-0436">Ligase</keyword>
<dbReference type="InterPro" id="IPR025110">
    <property type="entry name" value="AMP-bd_C"/>
</dbReference>
<sequence length="540" mass="59865">MADESPLAVIDEATKTVRTDCEVGQIQYKSLAECLLNKLNQWGNKEILIDTESKRKWTAQALRQAILHVANVLVNEVGLKKGQIVAFYCPNSDYHVILQIAVLAAGGVYTGCPSGLKYREITSQVLAIEANYLVCPQEYLETAERLRANFDVWKVIVIDAEANVKFPHANILSFKTLLRLKETPDVLLPIPCEIGKDLALILPSSGIKGTPKMVMRTHENMLQICLVLLHPSVVFFDETESTICYQPICLPLGQTVVWSALMTGAKIILQTAFDAETYVTLAAEHKVKTAFFVPSHVDAVIDYSISLKKDISSLKHIVTMGSHFAEYSANRALIQLKLESMRSIYGMIECGLVTIGPKKYRKPKGVGIPAPGVTVKVINPDNGELVGANQIGEILVKSKSVTPGYYKLDSSSYFDAEGFFKTGDSGYYDKDGFFKITDHYKEIIKCDGQQVSPEELEALLNAHMSVQESAVVGVDDEKHGQIPKAFVILKPRSSITPDDLDDYVRDQVAPWKQLRGGIVFIDKMPNTQTGAVDRRRLSMY</sequence>
<feature type="domain" description="AMP-binding enzyme C-terminal" evidence="6">
    <location>
        <begin position="455"/>
        <end position="530"/>
    </location>
</feature>
<comment type="caution">
    <text evidence="9">The sequence shown here is derived from an EMBL/GenBank/DDBJ whole genome shotgun (WGS) entry which is preliminary data.</text>
</comment>
<dbReference type="STRING" id="1965070.A0A3S3SE60"/>
<evidence type="ECO:0000313" key="7">
    <source>
        <dbReference type="EMBL" id="RWS08524.1"/>
    </source>
</evidence>
<reference evidence="9" key="2">
    <citation type="submission" date="2018-11" db="EMBL/GenBank/DDBJ databases">
        <title>Trombidioid mite genomics.</title>
        <authorList>
            <person name="Dong X."/>
        </authorList>
    </citation>
    <scope>NUCLEOTIDE SEQUENCE</scope>
    <source>
        <strain evidence="9">UoL-WK</strain>
    </source>
</reference>
<evidence type="ECO:0000256" key="3">
    <source>
        <dbReference type="ARBA" id="ARBA00022598"/>
    </source>
</evidence>
<evidence type="ECO:0000256" key="4">
    <source>
        <dbReference type="ARBA" id="ARBA00023140"/>
    </source>
</evidence>
<dbReference type="OrthoDB" id="6484520at2759"/>
<dbReference type="Pfam" id="PF00501">
    <property type="entry name" value="AMP-binding"/>
    <property type="match status" value="1"/>
</dbReference>
<keyword evidence="10" id="KW-1185">Reference proteome</keyword>
<protein>
    <submittedName>
        <fullName evidence="9">Uncharacterized protein</fullName>
    </submittedName>
</protein>
<evidence type="ECO:0000256" key="2">
    <source>
        <dbReference type="ARBA" id="ARBA00006432"/>
    </source>
</evidence>
<dbReference type="Gene3D" id="3.40.50.12780">
    <property type="entry name" value="N-terminal domain of ligase-like"/>
    <property type="match status" value="1"/>
</dbReference>
<comment type="similarity">
    <text evidence="2">Belongs to the ATP-dependent AMP-binding enzyme family.</text>
</comment>
<proteinExistence type="inferred from homology"/>
<evidence type="ECO:0000313" key="9">
    <source>
        <dbReference type="EMBL" id="RWS12909.1"/>
    </source>
</evidence>
<comment type="subcellular location">
    <subcellularLocation>
        <location evidence="1">Peroxisome</location>
    </subcellularLocation>
</comment>
<dbReference type="EMBL" id="NCKU01002931">
    <property type="protein sequence ID" value="RWS08524.1"/>
    <property type="molecule type" value="Genomic_DNA"/>
</dbReference>
<dbReference type="Proteomes" id="UP000285301">
    <property type="component" value="Unassembled WGS sequence"/>
</dbReference>
<evidence type="ECO:0000313" key="8">
    <source>
        <dbReference type="EMBL" id="RWS09200.1"/>
    </source>
</evidence>
<dbReference type="EMBL" id="NCKU01001162">
    <property type="protein sequence ID" value="RWS12909.1"/>
    <property type="molecule type" value="Genomic_DNA"/>
</dbReference>